<dbReference type="Gene3D" id="1.10.3470.10">
    <property type="entry name" value="ABC transporter involved in vitamin B12 uptake, BtuC"/>
    <property type="match status" value="1"/>
</dbReference>
<dbReference type="Proteomes" id="UP000185669">
    <property type="component" value="Unassembled WGS sequence"/>
</dbReference>
<evidence type="ECO:0000313" key="9">
    <source>
        <dbReference type="EMBL" id="SIR21293.1"/>
    </source>
</evidence>
<sequence length="341" mass="36671">MTGKITAAQKLLIMGLFLIIFVGASLLIGNYNLSLTKLIAIGRDLLGADFRLLFNNPDWSVLYYIRLPRILTVVLVGAALSVSGAAYQNIFRNPLVSPDILGVSAGAGLGVALGLLYSSGSIFYVYLIAFITGIAAVGLTYWLSRLAGGENTMFMVLAGIVVSSLANALISLLKYLADPMQNLPGIVFYLMGGFARSGWQEFYLLLPVVIISLTVILFLRWQINIFSLGEKEAAALGVNTDKIRLIVIVFSTIMVAAATAAAGQVSWIGLVIPHIARFMVGSKYKYYLPASALMGSLSLLLMDNLARTVSGAEIPISIITALIGAPFFAYLLITKKESGWR</sequence>
<evidence type="ECO:0000256" key="4">
    <source>
        <dbReference type="ARBA" id="ARBA00022475"/>
    </source>
</evidence>
<protein>
    <submittedName>
        <fullName evidence="9">Iron complex transport system permease protein</fullName>
    </submittedName>
</protein>
<dbReference type="RefSeq" id="WP_234978096.1">
    <property type="nucleotide sequence ID" value="NZ_FTNC01000016.1"/>
</dbReference>
<dbReference type="InterPro" id="IPR037294">
    <property type="entry name" value="ABC_BtuC-like"/>
</dbReference>
<dbReference type="SUPFAM" id="SSF81345">
    <property type="entry name" value="ABC transporter involved in vitamin B12 uptake, BtuC"/>
    <property type="match status" value="1"/>
</dbReference>
<dbReference type="EMBL" id="FTNC01000016">
    <property type="protein sequence ID" value="SIR21293.1"/>
    <property type="molecule type" value="Genomic_DNA"/>
</dbReference>
<keyword evidence="3" id="KW-0813">Transport</keyword>
<evidence type="ECO:0000256" key="3">
    <source>
        <dbReference type="ARBA" id="ARBA00022448"/>
    </source>
</evidence>
<keyword evidence="4" id="KW-1003">Cell membrane</keyword>
<evidence type="ECO:0000256" key="5">
    <source>
        <dbReference type="ARBA" id="ARBA00022692"/>
    </source>
</evidence>
<evidence type="ECO:0000256" key="8">
    <source>
        <dbReference type="SAM" id="Phobius"/>
    </source>
</evidence>
<evidence type="ECO:0000256" key="7">
    <source>
        <dbReference type="ARBA" id="ARBA00023136"/>
    </source>
</evidence>
<gene>
    <name evidence="9" type="ORF">SAMN05421834_11637</name>
</gene>
<feature type="transmembrane region" description="Helical" evidence="8">
    <location>
        <begin position="243"/>
        <end position="272"/>
    </location>
</feature>
<evidence type="ECO:0000256" key="6">
    <source>
        <dbReference type="ARBA" id="ARBA00022989"/>
    </source>
</evidence>
<name>A0A1N6Z395_9FIRM</name>
<feature type="transmembrane region" description="Helical" evidence="8">
    <location>
        <begin position="67"/>
        <end position="87"/>
    </location>
</feature>
<keyword evidence="10" id="KW-1185">Reference proteome</keyword>
<feature type="transmembrane region" description="Helical" evidence="8">
    <location>
        <begin position="154"/>
        <end position="173"/>
    </location>
</feature>
<reference evidence="10" key="1">
    <citation type="submission" date="2017-01" db="EMBL/GenBank/DDBJ databases">
        <authorList>
            <person name="Varghese N."/>
            <person name="Submissions S."/>
        </authorList>
    </citation>
    <scope>NUCLEOTIDE SEQUENCE [LARGE SCALE GENOMIC DNA]</scope>
    <source>
        <strain evidence="10">ATCC 700103</strain>
    </source>
</reference>
<feature type="transmembrane region" description="Helical" evidence="8">
    <location>
        <begin position="314"/>
        <end position="333"/>
    </location>
</feature>
<feature type="transmembrane region" description="Helical" evidence="8">
    <location>
        <begin position="123"/>
        <end position="142"/>
    </location>
</feature>
<comment type="similarity">
    <text evidence="2">Belongs to the binding-protein-dependent transport system permease family. FecCD subfamily.</text>
</comment>
<accession>A0A1N6Z395</accession>
<organism evidence="9 10">
    <name type="scientific">Halanaerobium kushneri</name>
    <dbReference type="NCBI Taxonomy" id="56779"/>
    <lineage>
        <taxon>Bacteria</taxon>
        <taxon>Bacillati</taxon>
        <taxon>Bacillota</taxon>
        <taxon>Clostridia</taxon>
        <taxon>Halanaerobiales</taxon>
        <taxon>Halanaerobiaceae</taxon>
        <taxon>Halanaerobium</taxon>
    </lineage>
</organism>
<dbReference type="GO" id="GO:0005886">
    <property type="term" value="C:plasma membrane"/>
    <property type="evidence" value="ECO:0007669"/>
    <property type="project" value="UniProtKB-SubCell"/>
</dbReference>
<dbReference type="STRING" id="56779.SAMN05421834_11637"/>
<evidence type="ECO:0000256" key="2">
    <source>
        <dbReference type="ARBA" id="ARBA00007935"/>
    </source>
</evidence>
<dbReference type="AlphaFoldDB" id="A0A1N6Z395"/>
<keyword evidence="5 8" id="KW-0812">Transmembrane</keyword>
<dbReference type="CDD" id="cd06550">
    <property type="entry name" value="TM_ABC_iron-siderophores_like"/>
    <property type="match status" value="1"/>
</dbReference>
<dbReference type="GO" id="GO:0033214">
    <property type="term" value="P:siderophore-iron import into cell"/>
    <property type="evidence" value="ECO:0007669"/>
    <property type="project" value="TreeGrafter"/>
</dbReference>
<proteinExistence type="inferred from homology"/>
<keyword evidence="7 8" id="KW-0472">Membrane</keyword>
<keyword evidence="6 8" id="KW-1133">Transmembrane helix</keyword>
<dbReference type="PANTHER" id="PTHR30472:SF70">
    <property type="entry name" value="MOLYBDATE IMPORT SYSTEM PERMEASE PROTEIN MOLB"/>
    <property type="match status" value="1"/>
</dbReference>
<evidence type="ECO:0000313" key="10">
    <source>
        <dbReference type="Proteomes" id="UP000185669"/>
    </source>
</evidence>
<comment type="subcellular location">
    <subcellularLocation>
        <location evidence="1">Cell membrane</location>
        <topology evidence="1">Multi-pass membrane protein</topology>
    </subcellularLocation>
</comment>
<evidence type="ECO:0000256" key="1">
    <source>
        <dbReference type="ARBA" id="ARBA00004651"/>
    </source>
</evidence>
<dbReference type="Pfam" id="PF01032">
    <property type="entry name" value="FecCD"/>
    <property type="match status" value="1"/>
</dbReference>
<dbReference type="GO" id="GO:0022857">
    <property type="term" value="F:transmembrane transporter activity"/>
    <property type="evidence" value="ECO:0007669"/>
    <property type="project" value="InterPro"/>
</dbReference>
<feature type="transmembrane region" description="Helical" evidence="8">
    <location>
        <begin position="99"/>
        <end position="117"/>
    </location>
</feature>
<dbReference type="InterPro" id="IPR000522">
    <property type="entry name" value="ABC_transptr_permease_BtuC"/>
</dbReference>
<dbReference type="FunFam" id="1.10.3470.10:FF:000001">
    <property type="entry name" value="Vitamin B12 ABC transporter permease BtuC"/>
    <property type="match status" value="1"/>
</dbReference>
<dbReference type="PANTHER" id="PTHR30472">
    <property type="entry name" value="FERRIC ENTEROBACTIN TRANSPORT SYSTEM PERMEASE PROTEIN"/>
    <property type="match status" value="1"/>
</dbReference>
<feature type="transmembrane region" description="Helical" evidence="8">
    <location>
        <begin position="12"/>
        <end position="33"/>
    </location>
</feature>
<feature type="transmembrane region" description="Helical" evidence="8">
    <location>
        <begin position="202"/>
        <end position="223"/>
    </location>
</feature>